<sequence length="335" mass="37996">MKTSASNRRLRVILTALTDGTLDPRPEFQRRLVWSNRDKVQFIETVLQGYPFPEIYIAAGTVDPDTGKGQEMLVDGQQRMTSLHQYFQGSADLQLGSIIPPYKALDKSKKIDFLEYEVVVRDLGKLEIDEIKTIFEKINSTSYGLNAMEVRNARYAGSFKDFCETLATNPFFEKYRVFSASEVRRMQDIRYCLVLVATLLSTYFNRDNDIEIFLTKYSEEFPRADEISDLINSNLSMIESLGFPNDSRVFKKADLFTLIIELSKLPDSVKTKLNPAKIAKALGDFFSTVDAGPESPNYKGDVASYHKAALQATNDRGNRITRGEIISELLIKTVQ</sequence>
<proteinExistence type="predicted"/>
<dbReference type="InterPro" id="IPR004919">
    <property type="entry name" value="GmrSD_N"/>
</dbReference>
<evidence type="ECO:0000313" key="2">
    <source>
        <dbReference type="EMBL" id="WNM59016.1"/>
    </source>
</evidence>
<gene>
    <name evidence="2" type="ORF">PP769_04415</name>
</gene>
<dbReference type="AlphaFoldDB" id="A0AA96GCF3"/>
<accession>A0AA96GCF3</accession>
<organism evidence="2 3">
    <name type="scientific">Candidatus Nitrospira allomarina</name>
    <dbReference type="NCBI Taxonomy" id="3020900"/>
    <lineage>
        <taxon>Bacteria</taxon>
        <taxon>Pseudomonadati</taxon>
        <taxon>Nitrospirota</taxon>
        <taxon>Nitrospiria</taxon>
        <taxon>Nitrospirales</taxon>
        <taxon>Nitrospiraceae</taxon>
        <taxon>Nitrospira</taxon>
    </lineage>
</organism>
<dbReference type="PANTHER" id="PTHR39639:SF1">
    <property type="entry name" value="DUF262 DOMAIN-CONTAINING PROTEIN"/>
    <property type="match status" value="1"/>
</dbReference>
<keyword evidence="3" id="KW-1185">Reference proteome</keyword>
<dbReference type="RefSeq" id="WP_312645645.1">
    <property type="nucleotide sequence ID" value="NZ_CP116967.1"/>
</dbReference>
<reference evidence="2 3" key="1">
    <citation type="submission" date="2023-01" db="EMBL/GenBank/DDBJ databases">
        <title>Cultivation and genomic characterization of new, ubiquitous marine nitrite-oxidizing bacteria from the Nitrospirales.</title>
        <authorList>
            <person name="Mueller A.J."/>
            <person name="Daebeler A."/>
            <person name="Herbold C.W."/>
            <person name="Kirkegaard R.H."/>
            <person name="Daims H."/>
        </authorList>
    </citation>
    <scope>NUCLEOTIDE SEQUENCE [LARGE SCALE GENOMIC DNA]</scope>
    <source>
        <strain evidence="2 3">VA</strain>
    </source>
</reference>
<name>A0AA96GCF3_9BACT</name>
<dbReference type="KEGG" id="nall:PP769_04415"/>
<feature type="domain" description="GmrSD restriction endonucleases N-terminal" evidence="1">
    <location>
        <begin position="25"/>
        <end position="93"/>
    </location>
</feature>
<protein>
    <submittedName>
        <fullName evidence="2">DUF262 domain-containing protein</fullName>
    </submittedName>
</protein>
<dbReference type="Proteomes" id="UP001302719">
    <property type="component" value="Chromosome"/>
</dbReference>
<evidence type="ECO:0000259" key="1">
    <source>
        <dbReference type="Pfam" id="PF03235"/>
    </source>
</evidence>
<dbReference type="PANTHER" id="PTHR39639">
    <property type="entry name" value="CHROMOSOME 16, WHOLE GENOME SHOTGUN SEQUENCE"/>
    <property type="match status" value="1"/>
</dbReference>
<evidence type="ECO:0000313" key="3">
    <source>
        <dbReference type="Proteomes" id="UP001302719"/>
    </source>
</evidence>
<dbReference type="EMBL" id="CP116967">
    <property type="protein sequence ID" value="WNM59016.1"/>
    <property type="molecule type" value="Genomic_DNA"/>
</dbReference>
<dbReference type="Pfam" id="PF03235">
    <property type="entry name" value="GmrSD_N"/>
    <property type="match status" value="1"/>
</dbReference>